<dbReference type="GO" id="GO:0046872">
    <property type="term" value="F:metal ion binding"/>
    <property type="evidence" value="ECO:0007669"/>
    <property type="project" value="UniProtKB-KW"/>
</dbReference>
<dbReference type="PANTHER" id="PTHR43165:SF1">
    <property type="entry name" value="PHOSPHODIESTERASE MJ0936"/>
    <property type="match status" value="1"/>
</dbReference>
<proteinExistence type="inferred from homology"/>
<feature type="domain" description="Calcineurin-like phosphoesterase" evidence="3">
    <location>
        <begin position="1"/>
        <end position="153"/>
    </location>
</feature>
<keyword evidence="2" id="KW-0479">Metal-binding</keyword>
<protein>
    <recommendedName>
        <fullName evidence="2">Phosphoesterase</fullName>
        <ecNumber evidence="2">3.1.4.-</ecNumber>
    </recommendedName>
</protein>
<dbReference type="RefSeq" id="WP_210510997.1">
    <property type="nucleotide sequence ID" value="NZ_JAFIDN010000003.1"/>
</dbReference>
<evidence type="ECO:0000256" key="2">
    <source>
        <dbReference type="RuleBase" id="RU362039"/>
    </source>
</evidence>
<dbReference type="Proteomes" id="UP000673975">
    <property type="component" value="Unassembled WGS sequence"/>
</dbReference>
<dbReference type="EMBL" id="JAFIDN010000003">
    <property type="protein sequence ID" value="MBP3192101.1"/>
    <property type="molecule type" value="Genomic_DNA"/>
</dbReference>
<comment type="similarity">
    <text evidence="1 2">Belongs to the metallophosphoesterase superfamily. YfcE family.</text>
</comment>
<dbReference type="PANTHER" id="PTHR43165">
    <property type="entry name" value="METALLOPHOSPHOESTERASE"/>
    <property type="match status" value="1"/>
</dbReference>
<dbReference type="Pfam" id="PF12850">
    <property type="entry name" value="Metallophos_2"/>
    <property type="match status" value="1"/>
</dbReference>
<reference evidence="4" key="1">
    <citation type="submission" date="2021-02" db="EMBL/GenBank/DDBJ databases">
        <title>Natronogracilivirga saccharolytica gen. nov. sp. nov. a new anaerobic, haloalkiliphilic carbohydrate-fermenting bacterium from soda lake and proposing of Cyclonatronumiaceae fam. nov. in the phylum Balneolaeota.</title>
        <authorList>
            <person name="Zhilina T.N."/>
            <person name="Sorokin D.Y."/>
            <person name="Zavarzina D.G."/>
            <person name="Toshchakov S.V."/>
            <person name="Kublanov I.V."/>
        </authorList>
    </citation>
    <scope>NUCLEOTIDE SEQUENCE</scope>
    <source>
        <strain evidence="4">Z-1702</strain>
    </source>
</reference>
<dbReference type="InterPro" id="IPR053193">
    <property type="entry name" value="MetalloPDE_YfcE-like"/>
</dbReference>
<dbReference type="CDD" id="cd00841">
    <property type="entry name" value="MPP_YfcE"/>
    <property type="match status" value="1"/>
</dbReference>
<dbReference type="AlphaFoldDB" id="A0A8J7S8C1"/>
<accession>A0A8J7S8C1</accession>
<dbReference type="Gene3D" id="3.60.21.10">
    <property type="match status" value="1"/>
</dbReference>
<organism evidence="4 5">
    <name type="scientific">Natronogracilivirga saccharolytica</name>
    <dbReference type="NCBI Taxonomy" id="2812953"/>
    <lineage>
        <taxon>Bacteria</taxon>
        <taxon>Pseudomonadati</taxon>
        <taxon>Balneolota</taxon>
        <taxon>Balneolia</taxon>
        <taxon>Balneolales</taxon>
        <taxon>Cyclonatronaceae</taxon>
        <taxon>Natronogracilivirga</taxon>
    </lineage>
</organism>
<dbReference type="NCBIfam" id="TIGR00040">
    <property type="entry name" value="yfcE"/>
    <property type="match status" value="1"/>
</dbReference>
<dbReference type="EC" id="3.1.4.-" evidence="2"/>
<dbReference type="SUPFAM" id="SSF56300">
    <property type="entry name" value="Metallo-dependent phosphatases"/>
    <property type="match status" value="1"/>
</dbReference>
<dbReference type="InterPro" id="IPR041802">
    <property type="entry name" value="MPP_YfcE"/>
</dbReference>
<sequence length="161" mass="18022">MKIGILSDTHDHVPHITRAMSLFRKEDIRHLLHAGDFCSPFTIPLFKGYEMDAVFGNNDGDHFRLIGKFRENGLSIHNEFFQTERDGCRIALYHGTRPEITDALGRCGTYDLVISGHTHTVVNERIGSTLMLNPGSAHGFDSQATVAVFDTETREAVIHSL</sequence>
<evidence type="ECO:0000256" key="1">
    <source>
        <dbReference type="ARBA" id="ARBA00008950"/>
    </source>
</evidence>
<comment type="caution">
    <text evidence="4">The sequence shown here is derived from an EMBL/GenBank/DDBJ whole genome shotgun (WGS) entry which is preliminary data.</text>
</comment>
<dbReference type="InterPro" id="IPR000979">
    <property type="entry name" value="Phosphodiesterase_MJ0936/Vps29"/>
</dbReference>
<comment type="cofactor">
    <cofactor evidence="2">
        <name>a divalent metal cation</name>
        <dbReference type="ChEBI" id="CHEBI:60240"/>
    </cofactor>
</comment>
<dbReference type="GO" id="GO:0016787">
    <property type="term" value="F:hydrolase activity"/>
    <property type="evidence" value="ECO:0007669"/>
    <property type="project" value="UniProtKB-UniRule"/>
</dbReference>
<evidence type="ECO:0000259" key="3">
    <source>
        <dbReference type="Pfam" id="PF12850"/>
    </source>
</evidence>
<evidence type="ECO:0000313" key="4">
    <source>
        <dbReference type="EMBL" id="MBP3192101.1"/>
    </source>
</evidence>
<gene>
    <name evidence="4" type="ORF">NATSA_05445</name>
</gene>
<dbReference type="InterPro" id="IPR024654">
    <property type="entry name" value="Calcineurin-like_PHP_lpxH"/>
</dbReference>
<keyword evidence="5" id="KW-1185">Reference proteome</keyword>
<evidence type="ECO:0000313" key="5">
    <source>
        <dbReference type="Proteomes" id="UP000673975"/>
    </source>
</evidence>
<name>A0A8J7S8C1_9BACT</name>
<dbReference type="InterPro" id="IPR029052">
    <property type="entry name" value="Metallo-depent_PP-like"/>
</dbReference>